<keyword evidence="2" id="KW-1185">Reference proteome</keyword>
<dbReference type="AlphaFoldDB" id="A0A8H7S5R8"/>
<protein>
    <submittedName>
        <fullName evidence="1">Uncharacterized protein</fullName>
    </submittedName>
</protein>
<name>A0A8H7S5R8_9FUNG</name>
<dbReference type="EMBL" id="JAEPRB010000065">
    <property type="protein sequence ID" value="KAG2223249.1"/>
    <property type="molecule type" value="Genomic_DNA"/>
</dbReference>
<evidence type="ECO:0000313" key="2">
    <source>
        <dbReference type="Proteomes" id="UP000646827"/>
    </source>
</evidence>
<gene>
    <name evidence="1" type="ORF">INT45_006130</name>
</gene>
<proteinExistence type="predicted"/>
<dbReference type="OrthoDB" id="2272768at2759"/>
<comment type="caution">
    <text evidence="1">The sequence shown here is derived from an EMBL/GenBank/DDBJ whole genome shotgun (WGS) entry which is preliminary data.</text>
</comment>
<accession>A0A8H7S5R8</accession>
<organism evidence="1 2">
    <name type="scientific">Circinella minor</name>
    <dbReference type="NCBI Taxonomy" id="1195481"/>
    <lineage>
        <taxon>Eukaryota</taxon>
        <taxon>Fungi</taxon>
        <taxon>Fungi incertae sedis</taxon>
        <taxon>Mucoromycota</taxon>
        <taxon>Mucoromycotina</taxon>
        <taxon>Mucoromycetes</taxon>
        <taxon>Mucorales</taxon>
        <taxon>Lichtheimiaceae</taxon>
        <taxon>Circinella</taxon>
    </lineage>
</organism>
<evidence type="ECO:0000313" key="1">
    <source>
        <dbReference type="EMBL" id="KAG2223249.1"/>
    </source>
</evidence>
<sequence length="144" mass="16014">MVSSVLASPTASSRTFDLVLFSFLRILLSYVSPPSHEGGGHPGSLGIINATLLHQRLLTSLPVFTTKSYRPLIHPPCSVISSIQPKQWAMFWDTSLDHMARNVWYRSIHGNLPTSIQLSQAQVSYVSSEQCRLCHQATNIVPHF</sequence>
<dbReference type="Proteomes" id="UP000646827">
    <property type="component" value="Unassembled WGS sequence"/>
</dbReference>
<reference evidence="1 2" key="1">
    <citation type="submission" date="2020-12" db="EMBL/GenBank/DDBJ databases">
        <title>Metabolic potential, ecology and presence of endohyphal bacteria is reflected in genomic diversity of Mucoromycotina.</title>
        <authorList>
            <person name="Muszewska A."/>
            <person name="Okrasinska A."/>
            <person name="Steczkiewicz K."/>
            <person name="Drgas O."/>
            <person name="Orlowska M."/>
            <person name="Perlinska-Lenart U."/>
            <person name="Aleksandrzak-Piekarczyk T."/>
            <person name="Szatraj K."/>
            <person name="Zielenkiewicz U."/>
            <person name="Pilsyk S."/>
            <person name="Malc E."/>
            <person name="Mieczkowski P."/>
            <person name="Kruszewska J.S."/>
            <person name="Biernat P."/>
            <person name="Pawlowska J."/>
        </authorList>
    </citation>
    <scope>NUCLEOTIDE SEQUENCE [LARGE SCALE GENOMIC DNA]</scope>
    <source>
        <strain evidence="1 2">CBS 142.35</strain>
    </source>
</reference>